<dbReference type="SUPFAM" id="SSF52283">
    <property type="entry name" value="Formate/glycerate dehydrogenase catalytic domain-like"/>
    <property type="match status" value="1"/>
</dbReference>
<evidence type="ECO:0000313" key="2">
    <source>
        <dbReference type="EMBL" id="KAK4803030.1"/>
    </source>
</evidence>
<evidence type="ECO:0000259" key="1">
    <source>
        <dbReference type="Pfam" id="PF00389"/>
    </source>
</evidence>
<evidence type="ECO:0000313" key="3">
    <source>
        <dbReference type="Proteomes" id="UP001346149"/>
    </source>
</evidence>
<name>A0AAN7RHE8_TRANT</name>
<comment type="caution">
    <text evidence="2">The sequence shown here is derived from an EMBL/GenBank/DDBJ whole genome shotgun (WGS) entry which is preliminary data.</text>
</comment>
<feature type="domain" description="D-isomer specific 2-hydroxyacid dehydrogenase catalytic" evidence="1">
    <location>
        <begin position="5"/>
        <end position="49"/>
    </location>
</feature>
<dbReference type="EMBL" id="JAXQNO010000002">
    <property type="protein sequence ID" value="KAK4803030.1"/>
    <property type="molecule type" value="Genomic_DNA"/>
</dbReference>
<dbReference type="GO" id="GO:0051287">
    <property type="term" value="F:NAD binding"/>
    <property type="evidence" value="ECO:0007669"/>
    <property type="project" value="InterPro"/>
</dbReference>
<dbReference type="Gene3D" id="3.40.50.720">
    <property type="entry name" value="NAD(P)-binding Rossmann-like Domain"/>
    <property type="match status" value="1"/>
</dbReference>
<dbReference type="AlphaFoldDB" id="A0AAN7RHE8"/>
<sequence>MGLLKCGRLNVVCCAGVEIDNIVLAAATEHGCLVVNDPTASTVAAAEHGIALLTAIKSDPIWVGYMTQIRRKREKCKVLGQKAILLISQGLAFERR</sequence>
<organism evidence="2 3">
    <name type="scientific">Trapa natans</name>
    <name type="common">Water chestnut</name>
    <dbReference type="NCBI Taxonomy" id="22666"/>
    <lineage>
        <taxon>Eukaryota</taxon>
        <taxon>Viridiplantae</taxon>
        <taxon>Streptophyta</taxon>
        <taxon>Embryophyta</taxon>
        <taxon>Tracheophyta</taxon>
        <taxon>Spermatophyta</taxon>
        <taxon>Magnoliopsida</taxon>
        <taxon>eudicotyledons</taxon>
        <taxon>Gunneridae</taxon>
        <taxon>Pentapetalae</taxon>
        <taxon>rosids</taxon>
        <taxon>malvids</taxon>
        <taxon>Myrtales</taxon>
        <taxon>Lythraceae</taxon>
        <taxon>Trapa</taxon>
    </lineage>
</organism>
<protein>
    <recommendedName>
        <fullName evidence="1">D-isomer specific 2-hydroxyacid dehydrogenase catalytic domain-containing protein</fullName>
    </recommendedName>
</protein>
<dbReference type="InterPro" id="IPR006139">
    <property type="entry name" value="D-isomer_2_OHA_DH_cat_dom"/>
</dbReference>
<reference evidence="2 3" key="1">
    <citation type="journal article" date="2023" name="Hortic Res">
        <title>Pangenome of water caltrop reveals structural variations and asymmetric subgenome divergence after allopolyploidization.</title>
        <authorList>
            <person name="Zhang X."/>
            <person name="Chen Y."/>
            <person name="Wang L."/>
            <person name="Yuan Y."/>
            <person name="Fang M."/>
            <person name="Shi L."/>
            <person name="Lu R."/>
            <person name="Comes H.P."/>
            <person name="Ma Y."/>
            <person name="Chen Y."/>
            <person name="Huang G."/>
            <person name="Zhou Y."/>
            <person name="Zheng Z."/>
            <person name="Qiu Y."/>
        </authorList>
    </citation>
    <scope>NUCLEOTIDE SEQUENCE [LARGE SCALE GENOMIC DNA]</scope>
    <source>
        <strain evidence="2">F231</strain>
    </source>
</reference>
<dbReference type="Proteomes" id="UP001346149">
    <property type="component" value="Unassembled WGS sequence"/>
</dbReference>
<gene>
    <name evidence="2" type="ORF">SAY86_001233</name>
</gene>
<proteinExistence type="predicted"/>
<keyword evidence="3" id="KW-1185">Reference proteome</keyword>
<dbReference type="Pfam" id="PF00389">
    <property type="entry name" value="2-Hacid_dh"/>
    <property type="match status" value="1"/>
</dbReference>
<dbReference type="GO" id="GO:0016616">
    <property type="term" value="F:oxidoreductase activity, acting on the CH-OH group of donors, NAD or NADP as acceptor"/>
    <property type="evidence" value="ECO:0007669"/>
    <property type="project" value="InterPro"/>
</dbReference>
<accession>A0AAN7RHE8</accession>